<dbReference type="Proteomes" id="UP000050326">
    <property type="component" value="Unassembled WGS sequence"/>
</dbReference>
<accession>A0A0P8WA92</accession>
<evidence type="ECO:0000313" key="1">
    <source>
        <dbReference type="EMBL" id="KPU44885.1"/>
    </source>
</evidence>
<evidence type="ECO:0000313" key="2">
    <source>
        <dbReference type="Proteomes" id="UP000050326"/>
    </source>
</evidence>
<dbReference type="AlphaFoldDB" id="A0A0P8WA92"/>
<keyword evidence="2" id="KW-1185">Reference proteome</keyword>
<protein>
    <submittedName>
        <fullName evidence="1">Uncharacterized protein</fullName>
    </submittedName>
</protein>
<name>A0A0P8WA92_9CLOT</name>
<reference evidence="1 2" key="1">
    <citation type="submission" date="2015-09" db="EMBL/GenBank/DDBJ databases">
        <title>Genome sequence of Oxobacter pfennigii DSM 3222.</title>
        <authorList>
            <person name="Poehlein A."/>
            <person name="Bengelsdorf F.R."/>
            <person name="Schiel-Bengelsdorf B."/>
            <person name="Duerre P."/>
            <person name="Daniel R."/>
        </authorList>
    </citation>
    <scope>NUCLEOTIDE SEQUENCE [LARGE SCALE GENOMIC DNA]</scope>
    <source>
        <strain evidence="1 2">DSM 3222</strain>
    </source>
</reference>
<dbReference type="RefSeq" id="WP_160317168.1">
    <property type="nucleotide sequence ID" value="NZ_LKET01000028.1"/>
</dbReference>
<organism evidence="1 2">
    <name type="scientific">Oxobacter pfennigii</name>
    <dbReference type="NCBI Taxonomy" id="36849"/>
    <lineage>
        <taxon>Bacteria</taxon>
        <taxon>Bacillati</taxon>
        <taxon>Bacillota</taxon>
        <taxon>Clostridia</taxon>
        <taxon>Eubacteriales</taxon>
        <taxon>Clostridiaceae</taxon>
        <taxon>Oxobacter</taxon>
    </lineage>
</organism>
<sequence>MPKKVYEVNLSTEEIEQLQSITHKSGKHSAKTIMHANILLHTMIDLLSEKKITGS</sequence>
<dbReference type="OrthoDB" id="69748at2"/>
<comment type="caution">
    <text evidence="1">The sequence shown here is derived from an EMBL/GenBank/DDBJ whole genome shotgun (WGS) entry which is preliminary data.</text>
</comment>
<gene>
    <name evidence="1" type="ORF">OXPF_13630</name>
</gene>
<dbReference type="EMBL" id="LKET01000028">
    <property type="protein sequence ID" value="KPU44885.1"/>
    <property type="molecule type" value="Genomic_DNA"/>
</dbReference>
<proteinExistence type="predicted"/>